<dbReference type="EMBL" id="HE797699">
    <property type="protein sequence ID" value="CCM07210.1"/>
    <property type="molecule type" value="Genomic_DNA"/>
</dbReference>
<dbReference type="AlphaFoldDB" id="J7RWA9"/>
<feature type="compositionally biased region" description="Polar residues" evidence="1">
    <location>
        <begin position="9"/>
        <end position="18"/>
    </location>
</feature>
<protein>
    <submittedName>
        <fullName evidence="2">Uncharacterized protein</fullName>
    </submittedName>
</protein>
<keyword evidence="3" id="KW-1185">Reference proteome</keyword>
<evidence type="ECO:0000313" key="3">
    <source>
        <dbReference type="Proteomes" id="UP000006352"/>
    </source>
</evidence>
<accession>J7RWA9</accession>
<evidence type="ECO:0000256" key="1">
    <source>
        <dbReference type="SAM" id="MobiDB-lite"/>
    </source>
</evidence>
<proteinExistence type="predicted"/>
<evidence type="ECO:0000313" key="2">
    <source>
        <dbReference type="EMBL" id="CCM07210.1"/>
    </source>
</evidence>
<feature type="region of interest" description="Disordered" evidence="1">
    <location>
        <begin position="1"/>
        <end position="42"/>
    </location>
</feature>
<sequence>MPAERNTRSRANNANQPNLCRPLAPAGNSNTPTFGPQRAPTPYPSHIQTLEEHFNTGVIEMLTPIWPITNLQPQQNSDDSSMEFLNEGGFCYPFSPIPNITHHPFLIPGSSDSSHNDAVILHQFPGPLEISHNQSNATPGSYHIAPAQTFPSQSSALIKSSTNPDSPIAASTDYADMPPLSSDVSDNESLEYPSNLHLLANTSEYVTASEGHSDNPQEFVVYSDDMVQRPSDPNIQAW</sequence>
<name>J7RWA9_9APHY</name>
<dbReference type="HOGENOM" id="CLU_049341_1_0_1"/>
<feature type="compositionally biased region" description="Polar residues" evidence="1">
    <location>
        <begin position="156"/>
        <end position="165"/>
    </location>
</feature>
<dbReference type="InParanoid" id="J7RWA9"/>
<dbReference type="RefSeq" id="XP_012177231.1">
    <property type="nucleotide sequence ID" value="XM_012321841.1"/>
</dbReference>
<reference evidence="2 3" key="1">
    <citation type="journal article" date="2012" name="Appl. Environ. Microbiol.">
        <title>Short-read sequencing for genomic analysis of the brown rot fungus Fibroporia radiculosa.</title>
        <authorList>
            <person name="Tang J.D."/>
            <person name="Perkins A.D."/>
            <person name="Sonstegard T.S."/>
            <person name="Schroeder S.G."/>
            <person name="Burgess S.C."/>
            <person name="Diehl S.V."/>
        </authorList>
    </citation>
    <scope>NUCLEOTIDE SEQUENCE [LARGE SCALE GENOMIC DNA]</scope>
    <source>
        <strain evidence="2 3">TFFH 294</strain>
    </source>
</reference>
<dbReference type="Proteomes" id="UP000006352">
    <property type="component" value="Unassembled WGS sequence"/>
</dbReference>
<organism evidence="2 3">
    <name type="scientific">Fibroporia radiculosa</name>
    <dbReference type="NCBI Taxonomy" id="599839"/>
    <lineage>
        <taxon>Eukaryota</taxon>
        <taxon>Fungi</taxon>
        <taxon>Dikarya</taxon>
        <taxon>Basidiomycota</taxon>
        <taxon>Agaricomycotina</taxon>
        <taxon>Agaricomycetes</taxon>
        <taxon>Polyporales</taxon>
        <taxon>Fibroporiaceae</taxon>
        <taxon>Fibroporia</taxon>
    </lineage>
</organism>
<dbReference type="GeneID" id="24102110"/>
<gene>
    <name evidence="2" type="ORF">FIBRA_09555</name>
</gene>
<feature type="region of interest" description="Disordered" evidence="1">
    <location>
        <begin position="156"/>
        <end position="189"/>
    </location>
</feature>